<dbReference type="PANTHER" id="PTHR43031">
    <property type="entry name" value="FAD-DEPENDENT OXIDOREDUCTASE"/>
    <property type="match status" value="1"/>
</dbReference>
<dbReference type="CDD" id="cd00158">
    <property type="entry name" value="RHOD"/>
    <property type="match status" value="1"/>
</dbReference>
<comment type="caution">
    <text evidence="2">The sequence shown here is derived from an EMBL/GenBank/DDBJ whole genome shotgun (WGS) entry which is preliminary data.</text>
</comment>
<organism evidence="2 3">
    <name type="scientific">Candidatus Gottesmanbacteria bacterium RIFCSPHIGHO2_02_FULL_40_13</name>
    <dbReference type="NCBI Taxonomy" id="1798384"/>
    <lineage>
        <taxon>Bacteria</taxon>
        <taxon>Candidatus Gottesmaniibacteriota</taxon>
    </lineage>
</organism>
<dbReference type="Gene3D" id="3.40.250.10">
    <property type="entry name" value="Rhodanese-like domain"/>
    <property type="match status" value="1"/>
</dbReference>
<protein>
    <recommendedName>
        <fullName evidence="1">Rhodanese domain-containing protein</fullName>
    </recommendedName>
</protein>
<dbReference type="PANTHER" id="PTHR43031:SF1">
    <property type="entry name" value="PYRIDINE NUCLEOTIDE-DISULPHIDE OXIDOREDUCTASE"/>
    <property type="match status" value="1"/>
</dbReference>
<dbReference type="Proteomes" id="UP000177092">
    <property type="component" value="Unassembled WGS sequence"/>
</dbReference>
<dbReference type="InterPro" id="IPR001763">
    <property type="entry name" value="Rhodanese-like_dom"/>
</dbReference>
<name>A0A1F6ACU9_9BACT</name>
<dbReference type="AlphaFoldDB" id="A0A1F6ACU9"/>
<gene>
    <name evidence="2" type="ORF">A3D03_02070</name>
</gene>
<dbReference type="InterPro" id="IPR036873">
    <property type="entry name" value="Rhodanese-like_dom_sf"/>
</dbReference>
<dbReference type="SMART" id="SM00450">
    <property type="entry name" value="RHOD"/>
    <property type="match status" value="1"/>
</dbReference>
<evidence type="ECO:0000313" key="2">
    <source>
        <dbReference type="EMBL" id="OGG22137.1"/>
    </source>
</evidence>
<dbReference type="STRING" id="1798384.A3D03_02070"/>
<accession>A0A1F6ACU9</accession>
<dbReference type="EMBL" id="MFJN01000009">
    <property type="protein sequence ID" value="OGG22137.1"/>
    <property type="molecule type" value="Genomic_DNA"/>
</dbReference>
<dbReference type="InterPro" id="IPR050229">
    <property type="entry name" value="GlpE_sulfurtransferase"/>
</dbReference>
<dbReference type="SUPFAM" id="SSF52821">
    <property type="entry name" value="Rhodanese/Cell cycle control phosphatase"/>
    <property type="match status" value="1"/>
</dbReference>
<proteinExistence type="predicted"/>
<feature type="domain" description="Rhodanese" evidence="1">
    <location>
        <begin position="59"/>
        <end position="119"/>
    </location>
</feature>
<evidence type="ECO:0000313" key="3">
    <source>
        <dbReference type="Proteomes" id="UP000177092"/>
    </source>
</evidence>
<dbReference type="Pfam" id="PF00581">
    <property type="entry name" value="Rhodanese"/>
    <property type="match status" value="1"/>
</dbReference>
<reference evidence="2 3" key="1">
    <citation type="journal article" date="2016" name="Nat. Commun.">
        <title>Thousands of microbial genomes shed light on interconnected biogeochemical processes in an aquifer system.</title>
        <authorList>
            <person name="Anantharaman K."/>
            <person name="Brown C.T."/>
            <person name="Hug L.A."/>
            <person name="Sharon I."/>
            <person name="Castelle C.J."/>
            <person name="Probst A.J."/>
            <person name="Thomas B.C."/>
            <person name="Singh A."/>
            <person name="Wilkins M.J."/>
            <person name="Karaoz U."/>
            <person name="Brodie E.L."/>
            <person name="Williams K.H."/>
            <person name="Hubbard S.S."/>
            <person name="Banfield J.F."/>
        </authorList>
    </citation>
    <scope>NUCLEOTIDE SEQUENCE [LARGE SCALE GENOMIC DNA]</scope>
</reference>
<evidence type="ECO:0000259" key="1">
    <source>
        <dbReference type="PROSITE" id="PS50206"/>
    </source>
</evidence>
<dbReference type="PROSITE" id="PS50206">
    <property type="entry name" value="RHODANESE_3"/>
    <property type="match status" value="1"/>
</dbReference>
<sequence length="120" mass="13987">MDRFNAPVKKTTLPVQKYTDITSDELKEMLKNKDFYFVNVHTPYEGEIENTDAFIPYNEIDKNLDKLPKDRNAKIVLYCRSGRMSAEASQKLTELGYTNVYNQILGMHDWQSKGYPLITK</sequence>